<accession>A0A0A9GT93</accession>
<reference evidence="2" key="1">
    <citation type="submission" date="2014-09" db="EMBL/GenBank/DDBJ databases">
        <authorList>
            <person name="Magalhaes I.L.F."/>
            <person name="Oliveira U."/>
            <person name="Santos F.R."/>
            <person name="Vidigal T.H.D.A."/>
            <person name="Brescovit A.D."/>
            <person name="Santos A.J."/>
        </authorList>
    </citation>
    <scope>NUCLEOTIDE SEQUENCE</scope>
    <source>
        <tissue evidence="2">Shoot tissue taken approximately 20 cm above the soil surface</tissue>
    </source>
</reference>
<feature type="compositionally biased region" description="Low complexity" evidence="1">
    <location>
        <begin position="37"/>
        <end position="51"/>
    </location>
</feature>
<organism evidence="2">
    <name type="scientific">Arundo donax</name>
    <name type="common">Giant reed</name>
    <name type="synonym">Donax arundinaceus</name>
    <dbReference type="NCBI Taxonomy" id="35708"/>
    <lineage>
        <taxon>Eukaryota</taxon>
        <taxon>Viridiplantae</taxon>
        <taxon>Streptophyta</taxon>
        <taxon>Embryophyta</taxon>
        <taxon>Tracheophyta</taxon>
        <taxon>Spermatophyta</taxon>
        <taxon>Magnoliopsida</taxon>
        <taxon>Liliopsida</taxon>
        <taxon>Poales</taxon>
        <taxon>Poaceae</taxon>
        <taxon>PACMAD clade</taxon>
        <taxon>Arundinoideae</taxon>
        <taxon>Arundineae</taxon>
        <taxon>Arundo</taxon>
    </lineage>
</organism>
<reference evidence="2" key="2">
    <citation type="journal article" date="2015" name="Data Brief">
        <title>Shoot transcriptome of the giant reed, Arundo donax.</title>
        <authorList>
            <person name="Barrero R.A."/>
            <person name="Guerrero F.D."/>
            <person name="Moolhuijzen P."/>
            <person name="Goolsby J.A."/>
            <person name="Tidwell J."/>
            <person name="Bellgard S.E."/>
            <person name="Bellgard M.I."/>
        </authorList>
    </citation>
    <scope>NUCLEOTIDE SEQUENCE</scope>
    <source>
        <tissue evidence="2">Shoot tissue taken approximately 20 cm above the soil surface</tissue>
    </source>
</reference>
<sequence>MHVSMFHFFFFSLESCRLTERYITNAGGVPRCHGRASPSSPSAPSSISRDSSNLARFARNGVYTK</sequence>
<name>A0A0A9GT93_ARUDO</name>
<evidence type="ECO:0000256" key="1">
    <source>
        <dbReference type="SAM" id="MobiDB-lite"/>
    </source>
</evidence>
<proteinExistence type="predicted"/>
<feature type="region of interest" description="Disordered" evidence="1">
    <location>
        <begin position="30"/>
        <end position="51"/>
    </location>
</feature>
<dbReference type="AlphaFoldDB" id="A0A0A9GT93"/>
<dbReference type="EMBL" id="GBRH01170124">
    <property type="protein sequence ID" value="JAE27772.1"/>
    <property type="molecule type" value="Transcribed_RNA"/>
</dbReference>
<protein>
    <submittedName>
        <fullName evidence="2">Uncharacterized protein</fullName>
    </submittedName>
</protein>
<evidence type="ECO:0000313" key="2">
    <source>
        <dbReference type="EMBL" id="JAE27772.1"/>
    </source>
</evidence>